<feature type="transmembrane region" description="Helical" evidence="1">
    <location>
        <begin position="93"/>
        <end position="110"/>
    </location>
</feature>
<evidence type="ECO:0000313" key="2">
    <source>
        <dbReference type="EMBL" id="UYG52749.1"/>
    </source>
</evidence>
<keyword evidence="1" id="KW-1133">Transmembrane helix</keyword>
<dbReference type="PIRSF" id="PIRSF016789">
    <property type="entry name" value="DUF454"/>
    <property type="match status" value="1"/>
</dbReference>
<dbReference type="EMBL" id="CP106881">
    <property type="protein sequence ID" value="UYG52749.1"/>
    <property type="molecule type" value="Genomic_DNA"/>
</dbReference>
<dbReference type="Proteomes" id="UP001162800">
    <property type="component" value="Chromosome"/>
</dbReference>
<evidence type="ECO:0000256" key="1">
    <source>
        <dbReference type="SAM" id="Phobius"/>
    </source>
</evidence>
<proteinExistence type="predicted"/>
<feature type="transmembrane region" description="Helical" evidence="1">
    <location>
        <begin position="28"/>
        <end position="57"/>
    </location>
</feature>
<evidence type="ECO:0000313" key="3">
    <source>
        <dbReference type="Proteomes" id="UP001162800"/>
    </source>
</evidence>
<reference evidence="2" key="1">
    <citation type="submission" date="2022-09" db="EMBL/GenBank/DDBJ databases">
        <title>The complete genome of Acidovorax sp. 5MLIR.</title>
        <authorList>
            <person name="Liu L."/>
            <person name="Yue J."/>
            <person name="Yang F."/>
            <person name="Yuan J."/>
            <person name="Li L."/>
        </authorList>
    </citation>
    <scope>NUCLEOTIDE SEQUENCE</scope>
    <source>
        <strain evidence="2">5MLIR</strain>
    </source>
</reference>
<sequence>MNDPLCASTSACPGHRLPSWPVRCLLQAFAALCVVLGMVGAVVPGMPTTVFILMAAWAAMRSSPRFHAWLYAHATFGPMLRSWDDGGRVSRRVKWMATLSMSASSALIVYFVTKPWAAGLALLSMACVLVWLWLRPEPAASA</sequence>
<dbReference type="Pfam" id="PF04304">
    <property type="entry name" value="DUF454"/>
    <property type="match status" value="1"/>
</dbReference>
<keyword evidence="1" id="KW-0472">Membrane</keyword>
<keyword evidence="3" id="KW-1185">Reference proteome</keyword>
<keyword evidence="1" id="KW-0812">Transmembrane</keyword>
<dbReference type="PANTHER" id="PTHR35813">
    <property type="entry name" value="INNER MEMBRANE PROTEIN YBAN"/>
    <property type="match status" value="1"/>
</dbReference>
<organism evidence="2 3">
    <name type="scientific">Comamonas endophytica</name>
    <dbReference type="NCBI Taxonomy" id="2949090"/>
    <lineage>
        <taxon>Bacteria</taxon>
        <taxon>Pseudomonadati</taxon>
        <taxon>Pseudomonadota</taxon>
        <taxon>Betaproteobacteria</taxon>
        <taxon>Burkholderiales</taxon>
        <taxon>Comamonadaceae</taxon>
        <taxon>Comamonas</taxon>
    </lineage>
</organism>
<gene>
    <name evidence="2" type="ORF">M9799_05790</name>
</gene>
<accession>A0ABY6GCI9</accession>
<dbReference type="PANTHER" id="PTHR35813:SF1">
    <property type="entry name" value="INNER MEMBRANE PROTEIN YBAN"/>
    <property type="match status" value="1"/>
</dbReference>
<feature type="transmembrane region" description="Helical" evidence="1">
    <location>
        <begin position="116"/>
        <end position="134"/>
    </location>
</feature>
<name>A0ABY6GCI9_9BURK</name>
<dbReference type="InterPro" id="IPR007401">
    <property type="entry name" value="DUF454"/>
</dbReference>
<protein>
    <submittedName>
        <fullName evidence="2">YbaN family protein</fullName>
    </submittedName>
</protein>
<dbReference type="RefSeq" id="WP_231043390.1">
    <property type="nucleotide sequence ID" value="NZ_CP106881.1"/>
</dbReference>